<sequence length="107" mass="11473">MVSYFALTFLFSRSFLAGSIVGSGATCSSSCDHVDPVFLKFISECPCMTYCSAAQNGTYLPRLCRCDEFPFGYSKQYVLPPMCPAGTFCPHEGSGCLPLVAVGARVS</sequence>
<evidence type="ECO:0000256" key="1">
    <source>
        <dbReference type="SAM" id="SignalP"/>
    </source>
</evidence>
<keyword evidence="3" id="KW-1185">Reference proteome</keyword>
<dbReference type="RefSeq" id="XP_043044938.1">
    <property type="nucleotide sequence ID" value="XM_043180852.1"/>
</dbReference>
<evidence type="ECO:0000313" key="2">
    <source>
        <dbReference type="EMBL" id="KAG7451438.1"/>
    </source>
</evidence>
<feature type="chain" id="PRO_5040396749" evidence="1">
    <location>
        <begin position="18"/>
        <end position="107"/>
    </location>
</feature>
<gene>
    <name evidence="2" type="ORF">BT62DRAFT_423750</name>
</gene>
<dbReference type="AlphaFoldDB" id="A0A9P7W2D8"/>
<dbReference type="Proteomes" id="UP000812287">
    <property type="component" value="Unassembled WGS sequence"/>
</dbReference>
<proteinExistence type="predicted"/>
<dbReference type="EMBL" id="MU250525">
    <property type="protein sequence ID" value="KAG7451438.1"/>
    <property type="molecule type" value="Genomic_DNA"/>
</dbReference>
<protein>
    <submittedName>
        <fullName evidence="2">Uncharacterized protein</fullName>
    </submittedName>
</protein>
<name>A0A9P7W2D8_9AGAR</name>
<dbReference type="GeneID" id="66103148"/>
<organism evidence="2 3">
    <name type="scientific">Guyanagaster necrorhizus</name>
    <dbReference type="NCBI Taxonomy" id="856835"/>
    <lineage>
        <taxon>Eukaryota</taxon>
        <taxon>Fungi</taxon>
        <taxon>Dikarya</taxon>
        <taxon>Basidiomycota</taxon>
        <taxon>Agaricomycotina</taxon>
        <taxon>Agaricomycetes</taxon>
        <taxon>Agaricomycetidae</taxon>
        <taxon>Agaricales</taxon>
        <taxon>Marasmiineae</taxon>
        <taxon>Physalacriaceae</taxon>
        <taxon>Guyanagaster</taxon>
    </lineage>
</organism>
<keyword evidence="1" id="KW-0732">Signal</keyword>
<evidence type="ECO:0000313" key="3">
    <source>
        <dbReference type="Proteomes" id="UP000812287"/>
    </source>
</evidence>
<accession>A0A9P7W2D8</accession>
<comment type="caution">
    <text evidence="2">The sequence shown here is derived from an EMBL/GenBank/DDBJ whole genome shotgun (WGS) entry which is preliminary data.</text>
</comment>
<dbReference type="OrthoDB" id="195231at2759"/>
<feature type="signal peptide" evidence="1">
    <location>
        <begin position="1"/>
        <end position="17"/>
    </location>
</feature>
<reference evidence="2" key="1">
    <citation type="submission" date="2020-11" db="EMBL/GenBank/DDBJ databases">
        <title>Adaptations for nitrogen fixation in a non-lichenized fungal sporocarp promotes dispersal by wood-feeding termites.</title>
        <authorList>
            <consortium name="DOE Joint Genome Institute"/>
            <person name="Koch R.A."/>
            <person name="Yoon G."/>
            <person name="Arayal U."/>
            <person name="Lail K."/>
            <person name="Amirebrahimi M."/>
            <person name="Labutti K."/>
            <person name="Lipzen A."/>
            <person name="Riley R."/>
            <person name="Barry K."/>
            <person name="Henrissat B."/>
            <person name="Grigoriev I.V."/>
            <person name="Herr J.R."/>
            <person name="Aime M.C."/>
        </authorList>
    </citation>
    <scope>NUCLEOTIDE SEQUENCE</scope>
    <source>
        <strain evidence="2">MCA 3950</strain>
    </source>
</reference>